<dbReference type="SMART" id="SM00382">
    <property type="entry name" value="AAA"/>
    <property type="match status" value="1"/>
</dbReference>
<keyword evidence="3" id="KW-0547">Nucleotide-binding</keyword>
<dbReference type="GO" id="GO:0055085">
    <property type="term" value="P:transmembrane transport"/>
    <property type="evidence" value="ECO:0007669"/>
    <property type="project" value="UniProtKB-ARBA"/>
</dbReference>
<name>A0A381UJR7_9ZZZZ</name>
<dbReference type="InterPro" id="IPR003439">
    <property type="entry name" value="ABC_transporter-like_ATP-bd"/>
</dbReference>
<dbReference type="GO" id="GO:0016887">
    <property type="term" value="F:ATP hydrolysis activity"/>
    <property type="evidence" value="ECO:0007669"/>
    <property type="project" value="InterPro"/>
</dbReference>
<gene>
    <name evidence="6" type="ORF">METZ01_LOCUS81058</name>
</gene>
<feature type="domain" description="AAA+ ATPase" evidence="5">
    <location>
        <begin position="27"/>
        <end position="129"/>
    </location>
</feature>
<dbReference type="PANTHER" id="PTHR43776:SF7">
    <property type="entry name" value="D,D-DIPEPTIDE TRANSPORT ATP-BINDING PROTEIN DDPF-RELATED"/>
    <property type="match status" value="1"/>
</dbReference>
<evidence type="ECO:0000256" key="3">
    <source>
        <dbReference type="ARBA" id="ARBA00022741"/>
    </source>
</evidence>
<dbReference type="Pfam" id="PF00005">
    <property type="entry name" value="ABC_tran"/>
    <property type="match status" value="1"/>
</dbReference>
<sequence length="130" mass="14242">MTKQFSQGFFSSQKTTALDDVSIVIEPGETVGLVGESGSGKSTLALSIARLLRVDSGQIFFDGREITEFSTSKMRPLRKELQFVFQDPYSSLNPRMSVKGIISEGIRLHRGLSNKAEIEDEIANVLTTVG</sequence>
<dbReference type="GO" id="GO:0005524">
    <property type="term" value="F:ATP binding"/>
    <property type="evidence" value="ECO:0007669"/>
    <property type="project" value="UniProtKB-KW"/>
</dbReference>
<reference evidence="6" key="1">
    <citation type="submission" date="2018-05" db="EMBL/GenBank/DDBJ databases">
        <authorList>
            <person name="Lanie J.A."/>
            <person name="Ng W.-L."/>
            <person name="Kazmierczak K.M."/>
            <person name="Andrzejewski T.M."/>
            <person name="Davidsen T.M."/>
            <person name="Wayne K.J."/>
            <person name="Tettelin H."/>
            <person name="Glass J.I."/>
            <person name="Rusch D."/>
            <person name="Podicherti R."/>
            <person name="Tsui H.-C.T."/>
            <person name="Winkler M.E."/>
        </authorList>
    </citation>
    <scope>NUCLEOTIDE SEQUENCE</scope>
</reference>
<dbReference type="AlphaFoldDB" id="A0A381UJR7"/>
<dbReference type="SUPFAM" id="SSF52540">
    <property type="entry name" value="P-loop containing nucleoside triphosphate hydrolases"/>
    <property type="match status" value="1"/>
</dbReference>
<feature type="non-terminal residue" evidence="6">
    <location>
        <position position="130"/>
    </location>
</feature>
<comment type="similarity">
    <text evidence="1">Belongs to the ABC transporter superfamily.</text>
</comment>
<evidence type="ECO:0000259" key="5">
    <source>
        <dbReference type="SMART" id="SM00382"/>
    </source>
</evidence>
<evidence type="ECO:0000313" key="6">
    <source>
        <dbReference type="EMBL" id="SVA28204.1"/>
    </source>
</evidence>
<evidence type="ECO:0000256" key="1">
    <source>
        <dbReference type="ARBA" id="ARBA00005417"/>
    </source>
</evidence>
<evidence type="ECO:0000256" key="2">
    <source>
        <dbReference type="ARBA" id="ARBA00022448"/>
    </source>
</evidence>
<dbReference type="InterPro" id="IPR027417">
    <property type="entry name" value="P-loop_NTPase"/>
</dbReference>
<dbReference type="EMBL" id="UINC01006550">
    <property type="protein sequence ID" value="SVA28204.1"/>
    <property type="molecule type" value="Genomic_DNA"/>
</dbReference>
<keyword evidence="2" id="KW-0813">Transport</keyword>
<dbReference type="Gene3D" id="3.40.50.300">
    <property type="entry name" value="P-loop containing nucleotide triphosphate hydrolases"/>
    <property type="match status" value="1"/>
</dbReference>
<proteinExistence type="inferred from homology"/>
<keyword evidence="4" id="KW-0067">ATP-binding</keyword>
<protein>
    <recommendedName>
        <fullName evidence="5">AAA+ ATPase domain-containing protein</fullName>
    </recommendedName>
</protein>
<dbReference type="InterPro" id="IPR050319">
    <property type="entry name" value="ABC_transp_ATP-bind"/>
</dbReference>
<evidence type="ECO:0000256" key="4">
    <source>
        <dbReference type="ARBA" id="ARBA00022840"/>
    </source>
</evidence>
<accession>A0A381UJR7</accession>
<organism evidence="6">
    <name type="scientific">marine metagenome</name>
    <dbReference type="NCBI Taxonomy" id="408172"/>
    <lineage>
        <taxon>unclassified sequences</taxon>
        <taxon>metagenomes</taxon>
        <taxon>ecological metagenomes</taxon>
    </lineage>
</organism>
<dbReference type="PANTHER" id="PTHR43776">
    <property type="entry name" value="TRANSPORT ATP-BINDING PROTEIN"/>
    <property type="match status" value="1"/>
</dbReference>
<dbReference type="InterPro" id="IPR003593">
    <property type="entry name" value="AAA+_ATPase"/>
</dbReference>